<feature type="domain" description="Peptidase M16 C-terminal" evidence="12">
    <location>
        <begin position="224"/>
        <end position="407"/>
    </location>
</feature>
<sequence length="497" mass="53348">MRALAATALAGAFAFAPVVGANAESPSAKANGSTGKASTAAPSDPSAEATKGAASAEGRISEFTLSNGLQVVVLPDHRAPVVTQMVYYHVGAADEPWGTSGIAHFLEHLMFKGTKNHPEGEFSRAVADIGGQENAFTTDDYTGYYQQVPASALKMVMGFEADRMANLVLTDAVVKPERDVILEERRMRIDNDPGAQLQEAVQAALFQNSPYGIPVIGWRGEMEKLSRADAIAFYDKYYTPNNATLLVAGDVTVDQVKTLAIETYGKIKRRSDPGPRTRPMEPEPLAARTVTLTDPKVTQPSMQRVWLVPSDTTAKPGEAEALDVLADILGGGTTSRLYRSLVVDKGIAAGAGAYYDGTALQATRFLVYGMPRGKATLAEVEQAIDAEIEKIKAEGITKEELERAKNRVRKDVIYLRDSQTAMAQRVAAALSTGRTLKDVETWPDRIEAVTVADVDAVAKKYLQPERSVTGYLKPKPVAAADAVKTESAGQKPTDTRS</sequence>
<comment type="cofactor">
    <cofactor evidence="1">
        <name>Zn(2+)</name>
        <dbReference type="ChEBI" id="CHEBI:29105"/>
    </cofactor>
</comment>
<dbReference type="InterPro" id="IPR050626">
    <property type="entry name" value="Peptidase_M16"/>
</dbReference>
<feature type="region of interest" description="Disordered" evidence="9">
    <location>
        <begin position="24"/>
        <end position="55"/>
    </location>
</feature>
<keyword evidence="3" id="KW-0645">Protease</keyword>
<evidence type="ECO:0000256" key="4">
    <source>
        <dbReference type="ARBA" id="ARBA00022723"/>
    </source>
</evidence>
<keyword evidence="7" id="KW-0482">Metalloprotease</keyword>
<keyword evidence="4" id="KW-0479">Metal-binding</keyword>
<dbReference type="SUPFAM" id="SSF63411">
    <property type="entry name" value="LuxS/MPP-like metallohydrolase"/>
    <property type="match status" value="2"/>
</dbReference>
<keyword evidence="10" id="KW-0732">Signal</keyword>
<evidence type="ECO:0000256" key="1">
    <source>
        <dbReference type="ARBA" id="ARBA00001947"/>
    </source>
</evidence>
<dbReference type="InterPro" id="IPR001431">
    <property type="entry name" value="Pept_M16_Zn_BS"/>
</dbReference>
<dbReference type="GO" id="GO:0006508">
    <property type="term" value="P:proteolysis"/>
    <property type="evidence" value="ECO:0007669"/>
    <property type="project" value="UniProtKB-KW"/>
</dbReference>
<dbReference type="Pfam" id="PF00675">
    <property type="entry name" value="Peptidase_M16"/>
    <property type="match status" value="1"/>
</dbReference>
<evidence type="ECO:0000259" key="12">
    <source>
        <dbReference type="Pfam" id="PF05193"/>
    </source>
</evidence>
<evidence type="ECO:0000256" key="9">
    <source>
        <dbReference type="SAM" id="MobiDB-lite"/>
    </source>
</evidence>
<keyword evidence="5" id="KW-0378">Hydrolase</keyword>
<dbReference type="Pfam" id="PF05193">
    <property type="entry name" value="Peptidase_M16_C"/>
    <property type="match status" value="1"/>
</dbReference>
<dbReference type="InterPro" id="IPR011765">
    <property type="entry name" value="Pept_M16_N"/>
</dbReference>
<dbReference type="PANTHER" id="PTHR43690">
    <property type="entry name" value="NARDILYSIN"/>
    <property type="match status" value="1"/>
</dbReference>
<dbReference type="InterPro" id="IPR011249">
    <property type="entry name" value="Metalloenz_LuxS/M16"/>
</dbReference>
<dbReference type="PROSITE" id="PS00143">
    <property type="entry name" value="INSULINASE"/>
    <property type="match status" value="1"/>
</dbReference>
<dbReference type="PANTHER" id="PTHR43690:SF17">
    <property type="entry name" value="PROTEIN YHJJ"/>
    <property type="match status" value="1"/>
</dbReference>
<evidence type="ECO:0000259" key="11">
    <source>
        <dbReference type="Pfam" id="PF00675"/>
    </source>
</evidence>
<keyword evidence="14" id="KW-1185">Reference proteome</keyword>
<evidence type="ECO:0000256" key="10">
    <source>
        <dbReference type="SAM" id="SignalP"/>
    </source>
</evidence>
<feature type="domain" description="Peptidase M16 N-terminal" evidence="11">
    <location>
        <begin position="72"/>
        <end position="216"/>
    </location>
</feature>
<proteinExistence type="inferred from homology"/>
<evidence type="ECO:0000256" key="7">
    <source>
        <dbReference type="ARBA" id="ARBA00023049"/>
    </source>
</evidence>
<evidence type="ECO:0000256" key="6">
    <source>
        <dbReference type="ARBA" id="ARBA00022833"/>
    </source>
</evidence>
<dbReference type="InterPro" id="IPR007863">
    <property type="entry name" value="Peptidase_M16_C"/>
</dbReference>
<feature type="signal peptide" evidence="10">
    <location>
        <begin position="1"/>
        <end position="23"/>
    </location>
</feature>
<evidence type="ECO:0000313" key="13">
    <source>
        <dbReference type="EMBL" id="MBO0662123.1"/>
    </source>
</evidence>
<evidence type="ECO:0000256" key="3">
    <source>
        <dbReference type="ARBA" id="ARBA00022670"/>
    </source>
</evidence>
<dbReference type="Gene3D" id="3.30.830.10">
    <property type="entry name" value="Metalloenzyme, LuxS/M16 peptidase-like"/>
    <property type="match status" value="2"/>
</dbReference>
<accession>A0A939FUD8</accession>
<feature type="compositionally biased region" description="Polar residues" evidence="9">
    <location>
        <begin position="487"/>
        <end position="497"/>
    </location>
</feature>
<evidence type="ECO:0000256" key="8">
    <source>
        <dbReference type="RuleBase" id="RU004447"/>
    </source>
</evidence>
<evidence type="ECO:0000313" key="14">
    <source>
        <dbReference type="Proteomes" id="UP000664122"/>
    </source>
</evidence>
<gene>
    <name evidence="13" type="ORF">J1C48_06020</name>
</gene>
<dbReference type="EMBL" id="JAFMPP010000003">
    <property type="protein sequence ID" value="MBO0662123.1"/>
    <property type="molecule type" value="Genomic_DNA"/>
</dbReference>
<organism evidence="13 14">
    <name type="scientific">Jiella flava</name>
    <dbReference type="NCBI Taxonomy" id="2816857"/>
    <lineage>
        <taxon>Bacteria</taxon>
        <taxon>Pseudomonadati</taxon>
        <taxon>Pseudomonadota</taxon>
        <taxon>Alphaproteobacteria</taxon>
        <taxon>Hyphomicrobiales</taxon>
        <taxon>Aurantimonadaceae</taxon>
        <taxon>Jiella</taxon>
    </lineage>
</organism>
<reference evidence="13" key="1">
    <citation type="submission" date="2021-03" db="EMBL/GenBank/DDBJ databases">
        <title>Whole genome sequence of Jiella sp. CQZ9-1.</title>
        <authorList>
            <person name="Tuo L."/>
        </authorList>
    </citation>
    <scope>NUCLEOTIDE SEQUENCE</scope>
    <source>
        <strain evidence="13">CQZ9-1</strain>
    </source>
</reference>
<comment type="caution">
    <text evidence="13">The sequence shown here is derived from an EMBL/GenBank/DDBJ whole genome shotgun (WGS) entry which is preliminary data.</text>
</comment>
<keyword evidence="6" id="KW-0862">Zinc</keyword>
<dbReference type="GO" id="GO:0046872">
    <property type="term" value="F:metal ion binding"/>
    <property type="evidence" value="ECO:0007669"/>
    <property type="project" value="UniProtKB-KW"/>
</dbReference>
<comment type="similarity">
    <text evidence="2 8">Belongs to the peptidase M16 family.</text>
</comment>
<name>A0A939FUD8_9HYPH</name>
<dbReference type="GO" id="GO:0004222">
    <property type="term" value="F:metalloendopeptidase activity"/>
    <property type="evidence" value="ECO:0007669"/>
    <property type="project" value="InterPro"/>
</dbReference>
<feature type="region of interest" description="Disordered" evidence="9">
    <location>
        <begin position="478"/>
        <end position="497"/>
    </location>
</feature>
<dbReference type="AlphaFoldDB" id="A0A939FUD8"/>
<dbReference type="Proteomes" id="UP000664122">
    <property type="component" value="Unassembled WGS sequence"/>
</dbReference>
<feature type="compositionally biased region" description="Polar residues" evidence="9">
    <location>
        <begin position="24"/>
        <end position="41"/>
    </location>
</feature>
<evidence type="ECO:0000256" key="5">
    <source>
        <dbReference type="ARBA" id="ARBA00022801"/>
    </source>
</evidence>
<evidence type="ECO:0000256" key="2">
    <source>
        <dbReference type="ARBA" id="ARBA00007261"/>
    </source>
</evidence>
<feature type="chain" id="PRO_5037497024" evidence="10">
    <location>
        <begin position="24"/>
        <end position="497"/>
    </location>
</feature>
<protein>
    <submittedName>
        <fullName evidence="13">Insulinase family protein</fullName>
    </submittedName>
</protein>